<dbReference type="GeneID" id="108666486"/>
<organism evidence="4 5">
    <name type="scientific">Hyalella azteca</name>
    <name type="common">Amphipod</name>
    <dbReference type="NCBI Taxonomy" id="294128"/>
    <lineage>
        <taxon>Eukaryota</taxon>
        <taxon>Metazoa</taxon>
        <taxon>Ecdysozoa</taxon>
        <taxon>Arthropoda</taxon>
        <taxon>Crustacea</taxon>
        <taxon>Multicrustacea</taxon>
        <taxon>Malacostraca</taxon>
        <taxon>Eumalacostraca</taxon>
        <taxon>Peracarida</taxon>
        <taxon>Amphipoda</taxon>
        <taxon>Senticaudata</taxon>
        <taxon>Talitrida</taxon>
        <taxon>Talitroidea</taxon>
        <taxon>Hyalellidae</taxon>
        <taxon>Hyalella</taxon>
    </lineage>
</organism>
<evidence type="ECO:0000313" key="4">
    <source>
        <dbReference type="Proteomes" id="UP000694843"/>
    </source>
</evidence>
<dbReference type="PANTHER" id="PTHR24035:SF109">
    <property type="entry name" value="PROTEIN DRAPER"/>
    <property type="match status" value="1"/>
</dbReference>
<dbReference type="RefSeq" id="XP_018008861.2">
    <property type="nucleotide sequence ID" value="XM_018153372.2"/>
</dbReference>
<evidence type="ECO:0000259" key="3">
    <source>
        <dbReference type="PROSITE" id="PS01186"/>
    </source>
</evidence>
<protein>
    <submittedName>
        <fullName evidence="5">Tyrosine-protein kinase receptor Tie-1</fullName>
    </submittedName>
</protein>
<dbReference type="SUPFAM" id="SSF57184">
    <property type="entry name" value="Growth factor receptor domain"/>
    <property type="match status" value="1"/>
</dbReference>
<sequence length="344" mass="36707">RSPVCLAALHAGALQAGEDKKVFFTPLEVTESFVGTVRNRVVSQNKDVEPGQPQRAFSFPGGSSNSSSGEGGIEGKLLPNVSAAPSHTAPDTPTPTVLTVTKSVIEEFTRENVPENVTVYQLPAPAEAGGVTKALKNLTHQDAALNAYEVKNATDSVKYYGRLVVRSCPKHRYGIGCAQWCPDCLNTGECHPRSGGCVCAPGTHGNRCQDYCGRGRYGDDCSKNCSAELRGRERADLPICDGLTVCTHDLQGCSCLPGFMRPYCNIELFPRPRNLPRFRAAPSVSCDGLTCTVAPKAWSPSADEGFLDSGTNVTGYRLQVKNLSSSTAAWETQLTGGSLCQRAS</sequence>
<dbReference type="AlphaFoldDB" id="A0A8B7N4T9"/>
<dbReference type="SUPFAM" id="SSF69848">
    <property type="entry name" value="LCCL domain"/>
    <property type="match status" value="1"/>
</dbReference>
<dbReference type="OrthoDB" id="6421748at2759"/>
<dbReference type="Gene3D" id="2.170.300.10">
    <property type="entry name" value="Tie2 ligand-binding domain superfamily"/>
    <property type="match status" value="1"/>
</dbReference>
<reference evidence="5" key="1">
    <citation type="submission" date="2025-08" db="UniProtKB">
        <authorList>
            <consortium name="RefSeq"/>
        </authorList>
    </citation>
    <scope>IDENTIFICATION</scope>
    <source>
        <tissue evidence="5">Whole organism</tissue>
    </source>
</reference>
<dbReference type="InterPro" id="IPR052108">
    <property type="entry name" value="MEGF/SIB"/>
</dbReference>
<feature type="compositionally biased region" description="Low complexity" evidence="1">
    <location>
        <begin position="57"/>
        <end position="68"/>
    </location>
</feature>
<dbReference type="CDD" id="cd00055">
    <property type="entry name" value="EGF_Lam"/>
    <property type="match status" value="1"/>
</dbReference>
<feature type="domain" description="EGF-like" evidence="2">
    <location>
        <begin position="197"/>
        <end position="208"/>
    </location>
</feature>
<dbReference type="InterPro" id="IPR000742">
    <property type="entry name" value="EGF"/>
</dbReference>
<keyword evidence="5" id="KW-0675">Receptor</keyword>
<name>A0A8B7N4T9_HYAAZ</name>
<evidence type="ECO:0000259" key="2">
    <source>
        <dbReference type="PROSITE" id="PS00022"/>
    </source>
</evidence>
<dbReference type="Proteomes" id="UP000694843">
    <property type="component" value="Unplaced"/>
</dbReference>
<dbReference type="OMA" id="YCNIELF"/>
<dbReference type="InterPro" id="IPR036609">
    <property type="entry name" value="LCCL_sf"/>
</dbReference>
<dbReference type="KEGG" id="hazt:108666486"/>
<dbReference type="PANTHER" id="PTHR24035">
    <property type="entry name" value="MULTIPLE EPIDERMAL GROWTH FACTOR-LIKE DOMAINS PROTEIN"/>
    <property type="match status" value="1"/>
</dbReference>
<dbReference type="InterPro" id="IPR002049">
    <property type="entry name" value="LE_dom"/>
</dbReference>
<feature type="domain" description="EGF-like" evidence="3">
    <location>
        <begin position="253"/>
        <end position="264"/>
    </location>
</feature>
<dbReference type="InterPro" id="IPR009030">
    <property type="entry name" value="Growth_fac_rcpt_cys_sf"/>
</dbReference>
<dbReference type="PROSITE" id="PS01186">
    <property type="entry name" value="EGF_2"/>
    <property type="match status" value="1"/>
</dbReference>
<feature type="region of interest" description="Disordered" evidence="1">
    <location>
        <begin position="44"/>
        <end position="94"/>
    </location>
</feature>
<keyword evidence="4" id="KW-1185">Reference proteome</keyword>
<proteinExistence type="predicted"/>
<dbReference type="PROSITE" id="PS00022">
    <property type="entry name" value="EGF_1"/>
    <property type="match status" value="1"/>
</dbReference>
<keyword evidence="5" id="KW-0418">Kinase</keyword>
<evidence type="ECO:0000313" key="5">
    <source>
        <dbReference type="RefSeq" id="XP_018008861.2"/>
    </source>
</evidence>
<feature type="non-terminal residue" evidence="5">
    <location>
        <position position="1"/>
    </location>
</feature>
<keyword evidence="5" id="KW-0808">Transferase</keyword>
<accession>A0A8B7N4T9</accession>
<dbReference type="GO" id="GO:0016301">
    <property type="term" value="F:kinase activity"/>
    <property type="evidence" value="ECO:0007669"/>
    <property type="project" value="UniProtKB-KW"/>
</dbReference>
<evidence type="ECO:0000256" key="1">
    <source>
        <dbReference type="SAM" id="MobiDB-lite"/>
    </source>
</evidence>
<gene>
    <name evidence="5" type="primary">LOC108666486</name>
</gene>